<accession>A0A0F9E511</accession>
<evidence type="ECO:0000313" key="1">
    <source>
        <dbReference type="EMBL" id="KKL69093.1"/>
    </source>
</evidence>
<comment type="caution">
    <text evidence="1">The sequence shown here is derived from an EMBL/GenBank/DDBJ whole genome shotgun (WGS) entry which is preliminary data.</text>
</comment>
<protein>
    <submittedName>
        <fullName evidence="1">Uncharacterized protein</fullName>
    </submittedName>
</protein>
<organism evidence="1">
    <name type="scientific">marine sediment metagenome</name>
    <dbReference type="NCBI Taxonomy" id="412755"/>
    <lineage>
        <taxon>unclassified sequences</taxon>
        <taxon>metagenomes</taxon>
        <taxon>ecological metagenomes</taxon>
    </lineage>
</organism>
<proteinExistence type="predicted"/>
<gene>
    <name evidence="1" type="ORF">LCGC14_2118350</name>
</gene>
<name>A0A0F9E511_9ZZZZ</name>
<dbReference type="EMBL" id="LAZR01026324">
    <property type="protein sequence ID" value="KKL69093.1"/>
    <property type="molecule type" value="Genomic_DNA"/>
</dbReference>
<sequence>MELKKARVVTANEAIIILYDRVAELEAQRDELLEMLIYWIKDKRHITIKSLEAIKLICFITGKTWEEINDGILKERLCIYLGLG</sequence>
<dbReference type="AlphaFoldDB" id="A0A0F9E511"/>
<reference evidence="1" key="1">
    <citation type="journal article" date="2015" name="Nature">
        <title>Complex archaea that bridge the gap between prokaryotes and eukaryotes.</title>
        <authorList>
            <person name="Spang A."/>
            <person name="Saw J.H."/>
            <person name="Jorgensen S.L."/>
            <person name="Zaremba-Niedzwiedzka K."/>
            <person name="Martijn J."/>
            <person name="Lind A.E."/>
            <person name="van Eijk R."/>
            <person name="Schleper C."/>
            <person name="Guy L."/>
            <person name="Ettema T.J."/>
        </authorList>
    </citation>
    <scope>NUCLEOTIDE SEQUENCE</scope>
</reference>